<proteinExistence type="predicted"/>
<protein>
    <submittedName>
        <fullName evidence="1">Uncharacterized protein</fullName>
    </submittedName>
</protein>
<sequence length="195" mass="22210">MEVFYVDEDPRLAAQSLGDKHLFEVPTILAVLSTAWFEANPELVELRDIKTELSVAMHTTVEQPYLMGTAIYKQVGHSQDVVQWLLESRTNYEWLWRYAVGLYQERCSRLGPDPQAFTDALMALSLVPPSLEDAGMTVPPLDPDTDQSELSTVEAHRLYYRQNKVGVVTWTNVQPAEWLGSLAKRQMRTQKVAKK</sequence>
<name>A0A6J5MDU8_9CAUD</name>
<evidence type="ECO:0000313" key="1">
    <source>
        <dbReference type="EMBL" id="CAB4143146.1"/>
    </source>
</evidence>
<dbReference type="EMBL" id="LR796416">
    <property type="protein sequence ID" value="CAB4143146.1"/>
    <property type="molecule type" value="Genomic_DNA"/>
</dbReference>
<accession>A0A6J5MDU8</accession>
<organism evidence="1">
    <name type="scientific">uncultured Caudovirales phage</name>
    <dbReference type="NCBI Taxonomy" id="2100421"/>
    <lineage>
        <taxon>Viruses</taxon>
        <taxon>Duplodnaviria</taxon>
        <taxon>Heunggongvirae</taxon>
        <taxon>Uroviricota</taxon>
        <taxon>Caudoviricetes</taxon>
        <taxon>Peduoviridae</taxon>
        <taxon>Maltschvirus</taxon>
        <taxon>Maltschvirus maltsch</taxon>
    </lineage>
</organism>
<gene>
    <name evidence="1" type="ORF">UFOVP435_68</name>
</gene>
<reference evidence="1" key="1">
    <citation type="submission" date="2020-04" db="EMBL/GenBank/DDBJ databases">
        <authorList>
            <person name="Chiriac C."/>
            <person name="Salcher M."/>
            <person name="Ghai R."/>
            <person name="Kavagutti S V."/>
        </authorList>
    </citation>
    <scope>NUCLEOTIDE SEQUENCE</scope>
</reference>